<sequence length="140" mass="16359">MAAECINYFVYHPSKDFTRKRKLDAKTFIKTTLAMQGNCLNKELADAFPKPSKRMTALAYEQQKSKVNPRLFKAILYEFNSTLKQPALYHGYRLHTTPMIGNSKQMIEEIEAYHHPVRKGRQYPRPLRFQGSVSLNYRIS</sequence>
<organism evidence="1 2">
    <name type="scientific">Lactobacillus equicursoris</name>
    <dbReference type="NCBI Taxonomy" id="420645"/>
    <lineage>
        <taxon>Bacteria</taxon>
        <taxon>Bacillati</taxon>
        <taxon>Bacillota</taxon>
        <taxon>Bacilli</taxon>
        <taxon>Lactobacillales</taxon>
        <taxon>Lactobacillaceae</taxon>
        <taxon>Lactobacillus</taxon>
    </lineage>
</organism>
<dbReference type="EMBL" id="VUMW01000016">
    <property type="protein sequence ID" value="MST80074.1"/>
    <property type="molecule type" value="Genomic_DNA"/>
</dbReference>
<evidence type="ECO:0000313" key="2">
    <source>
        <dbReference type="Proteomes" id="UP000452141"/>
    </source>
</evidence>
<accession>A0A844FN82</accession>
<dbReference type="AlphaFoldDB" id="A0A844FN82"/>
<comment type="caution">
    <text evidence="1">The sequence shown here is derived from an EMBL/GenBank/DDBJ whole genome shotgun (WGS) entry which is preliminary data.</text>
</comment>
<name>A0A844FN82_9LACO</name>
<protein>
    <recommendedName>
        <fullName evidence="3">Transposase</fullName>
    </recommendedName>
</protein>
<gene>
    <name evidence="1" type="ORF">FYJ61_06310</name>
</gene>
<evidence type="ECO:0008006" key="3">
    <source>
        <dbReference type="Google" id="ProtNLM"/>
    </source>
</evidence>
<proteinExistence type="predicted"/>
<evidence type="ECO:0000313" key="1">
    <source>
        <dbReference type="EMBL" id="MST80074.1"/>
    </source>
</evidence>
<dbReference type="RefSeq" id="WP_154486994.1">
    <property type="nucleotide sequence ID" value="NZ_VUMW01000016.1"/>
</dbReference>
<reference evidence="1 2" key="1">
    <citation type="submission" date="2019-08" db="EMBL/GenBank/DDBJ databases">
        <title>In-depth cultivation of the pig gut microbiome towards novel bacterial diversity and tailored functional studies.</title>
        <authorList>
            <person name="Wylensek D."/>
            <person name="Hitch T.C.A."/>
            <person name="Clavel T."/>
        </authorList>
    </citation>
    <scope>NUCLEOTIDE SEQUENCE [LARGE SCALE GENOMIC DNA]</scope>
    <source>
        <strain evidence="1 2">WCA-470BD-2E</strain>
    </source>
</reference>
<dbReference type="Proteomes" id="UP000452141">
    <property type="component" value="Unassembled WGS sequence"/>
</dbReference>